<proteinExistence type="inferred from homology"/>
<comment type="similarity">
    <text evidence="2">Belongs to the glycosyl hydrolase 3 family.</text>
</comment>
<comment type="caution">
    <text evidence="9">The sequence shown here is derived from an EMBL/GenBank/DDBJ whole genome shotgun (WGS) entry which is preliminary data.</text>
</comment>
<feature type="signal peptide" evidence="7">
    <location>
        <begin position="1"/>
        <end position="21"/>
    </location>
</feature>
<evidence type="ECO:0000259" key="8">
    <source>
        <dbReference type="Pfam" id="PF00933"/>
    </source>
</evidence>
<evidence type="ECO:0000256" key="2">
    <source>
        <dbReference type="ARBA" id="ARBA00005336"/>
    </source>
</evidence>
<dbReference type="Proteomes" id="UP000580797">
    <property type="component" value="Unassembled WGS sequence"/>
</dbReference>
<accession>A0A7W8TX53</accession>
<dbReference type="PROSITE" id="PS51257">
    <property type="entry name" value="PROKAR_LIPOPROTEIN"/>
    <property type="match status" value="1"/>
</dbReference>
<dbReference type="GO" id="GO:0004563">
    <property type="term" value="F:beta-N-acetylhexosaminidase activity"/>
    <property type="evidence" value="ECO:0007669"/>
    <property type="project" value="UniProtKB-EC"/>
</dbReference>
<sequence>MNSKLFVGVVGAACAASVALAGCTFAPSSGSSGGGSSTTTTQPGSGGSATDSATPAEPQVSSWGPTVDTISAAQAEVAEMTVQEKAGQVLVAFFSGKDYSSQASLVKKLHLGGVIMMGDNIPVSSGGSNSNSGDSGGATGGAAGVDTAALKAATKKLSSALASERSWPGIVGVDQEGGQVARVQAPLTEWPTGMTYGAANDPVLTEKASQALNQDLADLGFTMNFAPDADVTIGPADPVIGARSMGSDPSLVATNAEAAWKGAVAAGVMPSLKHFPGHGSVTTDSHVGLPVQSVSVSALEARDWVPFKESISAGVPMIMMGHIAVTSLDPGVASSVSSASYKALRDLGFEGVVVTDALNMGALTESFSTGQETVAALKAGADLLIMPPDVSAAHAAIVAAVKNGTLKESRLDEAAARVVTLQMMQQQKLEAASSDLDPAAESQAISAAAITAFGSKCSGPLVTGGIRISGGNATDRARLVSAAEEAGLSVGSGTSVALLGTGSAYATADVVVALDAPYGLANSQATTKVALYGRTEGAFDALVDVLTGDAEATGKLPVEVGDLPIGTGCSS</sequence>
<keyword evidence="5 9" id="KW-0326">Glycosidase</keyword>
<dbReference type="EMBL" id="JACHDR010000001">
    <property type="protein sequence ID" value="MBB5513598.1"/>
    <property type="molecule type" value="Genomic_DNA"/>
</dbReference>
<evidence type="ECO:0000256" key="6">
    <source>
        <dbReference type="SAM" id="MobiDB-lite"/>
    </source>
</evidence>
<dbReference type="Pfam" id="PF00933">
    <property type="entry name" value="Glyco_hydro_3"/>
    <property type="match status" value="1"/>
</dbReference>
<evidence type="ECO:0000256" key="7">
    <source>
        <dbReference type="SAM" id="SignalP"/>
    </source>
</evidence>
<feature type="region of interest" description="Disordered" evidence="6">
    <location>
        <begin position="27"/>
        <end position="64"/>
    </location>
</feature>
<dbReference type="InterPro" id="IPR050226">
    <property type="entry name" value="NagZ_Beta-hexosaminidase"/>
</dbReference>
<evidence type="ECO:0000256" key="1">
    <source>
        <dbReference type="ARBA" id="ARBA00001231"/>
    </source>
</evidence>
<dbReference type="PANTHER" id="PTHR30480">
    <property type="entry name" value="BETA-HEXOSAMINIDASE-RELATED"/>
    <property type="match status" value="1"/>
</dbReference>
<dbReference type="InterPro" id="IPR017853">
    <property type="entry name" value="GH"/>
</dbReference>
<dbReference type="AlphaFoldDB" id="A0A7W8TX53"/>
<evidence type="ECO:0000313" key="9">
    <source>
        <dbReference type="EMBL" id="MBB5513598.1"/>
    </source>
</evidence>
<evidence type="ECO:0000256" key="5">
    <source>
        <dbReference type="ARBA" id="ARBA00023295"/>
    </source>
</evidence>
<evidence type="ECO:0000256" key="3">
    <source>
        <dbReference type="ARBA" id="ARBA00012663"/>
    </source>
</evidence>
<evidence type="ECO:0000313" key="10">
    <source>
        <dbReference type="Proteomes" id="UP000580797"/>
    </source>
</evidence>
<gene>
    <name evidence="9" type="ORF">HD598_002285</name>
</gene>
<dbReference type="RefSeq" id="WP_311539024.1">
    <property type="nucleotide sequence ID" value="NZ_BAAARH010000008.1"/>
</dbReference>
<dbReference type="InterPro" id="IPR036962">
    <property type="entry name" value="Glyco_hydro_3_N_sf"/>
</dbReference>
<dbReference type="GO" id="GO:0009254">
    <property type="term" value="P:peptidoglycan turnover"/>
    <property type="evidence" value="ECO:0007669"/>
    <property type="project" value="TreeGrafter"/>
</dbReference>
<dbReference type="PANTHER" id="PTHR30480:SF13">
    <property type="entry name" value="BETA-HEXOSAMINIDASE"/>
    <property type="match status" value="1"/>
</dbReference>
<dbReference type="InterPro" id="IPR001764">
    <property type="entry name" value="Glyco_hydro_3_N"/>
</dbReference>
<comment type="catalytic activity">
    <reaction evidence="1">
        <text>Hydrolysis of terminal non-reducing N-acetyl-D-hexosamine residues in N-acetyl-beta-D-hexosaminides.</text>
        <dbReference type="EC" id="3.2.1.52"/>
    </reaction>
</comment>
<name>A0A7W8TX53_9MICC</name>
<dbReference type="EC" id="3.2.1.52" evidence="3"/>
<protein>
    <recommendedName>
        <fullName evidence="3">beta-N-acetylhexosaminidase</fullName>
        <ecNumber evidence="3">3.2.1.52</ecNumber>
    </recommendedName>
</protein>
<feature type="compositionally biased region" description="Polar residues" evidence="6">
    <location>
        <begin position="49"/>
        <end position="64"/>
    </location>
</feature>
<feature type="domain" description="Glycoside hydrolase family 3 N-terminal" evidence="8">
    <location>
        <begin position="81"/>
        <end position="421"/>
    </location>
</feature>
<feature type="chain" id="PRO_5039087215" description="beta-N-acetylhexosaminidase" evidence="7">
    <location>
        <begin position="22"/>
        <end position="571"/>
    </location>
</feature>
<keyword evidence="4 9" id="KW-0378">Hydrolase</keyword>
<reference evidence="9 10" key="1">
    <citation type="submission" date="2020-08" db="EMBL/GenBank/DDBJ databases">
        <title>Sequencing the genomes of 1000 actinobacteria strains.</title>
        <authorList>
            <person name="Klenk H.-P."/>
        </authorList>
    </citation>
    <scope>NUCLEOTIDE SEQUENCE [LARGE SCALE GENOMIC DNA]</scope>
    <source>
        <strain evidence="9 10">DSM 105783</strain>
    </source>
</reference>
<keyword evidence="7" id="KW-0732">Signal</keyword>
<dbReference type="Gene3D" id="3.20.20.300">
    <property type="entry name" value="Glycoside hydrolase, family 3, N-terminal domain"/>
    <property type="match status" value="1"/>
</dbReference>
<dbReference type="SUPFAM" id="SSF51445">
    <property type="entry name" value="(Trans)glycosidases"/>
    <property type="match status" value="1"/>
</dbReference>
<evidence type="ECO:0000256" key="4">
    <source>
        <dbReference type="ARBA" id="ARBA00022801"/>
    </source>
</evidence>
<dbReference type="GO" id="GO:0005975">
    <property type="term" value="P:carbohydrate metabolic process"/>
    <property type="evidence" value="ECO:0007669"/>
    <property type="project" value="InterPro"/>
</dbReference>
<organism evidence="9 10">
    <name type="scientific">Neomicrococcus aestuarii</name>
    <dbReference type="NCBI Taxonomy" id="556325"/>
    <lineage>
        <taxon>Bacteria</taxon>
        <taxon>Bacillati</taxon>
        <taxon>Actinomycetota</taxon>
        <taxon>Actinomycetes</taxon>
        <taxon>Micrococcales</taxon>
        <taxon>Micrococcaceae</taxon>
        <taxon>Neomicrococcus</taxon>
    </lineage>
</organism>